<name>A0A0G4EQ07_VITBC</name>
<accession>A0A0G4EQ07</accession>
<keyword evidence="2" id="KW-1185">Reference proteome</keyword>
<reference evidence="1 2" key="1">
    <citation type="submission" date="2014-11" db="EMBL/GenBank/DDBJ databases">
        <authorList>
            <person name="Zhu J."/>
            <person name="Qi W."/>
            <person name="Song R."/>
        </authorList>
    </citation>
    <scope>NUCLEOTIDE SEQUENCE [LARGE SCALE GENOMIC DNA]</scope>
</reference>
<dbReference type="InParanoid" id="A0A0G4EQ07"/>
<dbReference type="EMBL" id="CDMY01000281">
    <property type="protein sequence ID" value="CEL99482.1"/>
    <property type="molecule type" value="Genomic_DNA"/>
</dbReference>
<evidence type="ECO:0000313" key="2">
    <source>
        <dbReference type="Proteomes" id="UP000041254"/>
    </source>
</evidence>
<evidence type="ECO:0000313" key="1">
    <source>
        <dbReference type="EMBL" id="CEL99482.1"/>
    </source>
</evidence>
<dbReference type="Proteomes" id="UP000041254">
    <property type="component" value="Unassembled WGS sequence"/>
</dbReference>
<proteinExistence type="predicted"/>
<sequence>MRSARARLQWFVVSSLHTYLGQPQSGTAAAFFQAHDGPFWDSLFFSSCSVFFKAGKEEKWTDLKKDLARWDVVWVPSYAKGCEAPKVCAVEKVSWPNADKVSSDIDWLPPVGTGKCIKEPRSSEEEQEKPCDGDTYSFKDKLNGKTRTMCFANGQLDVEVETGTGRRLNQTFTGPRSGNFKYGVSGSRTAQVTWHFKGKL</sequence>
<gene>
    <name evidence="1" type="ORF">Vbra_12592</name>
</gene>
<protein>
    <submittedName>
        <fullName evidence="1">Uncharacterized protein</fullName>
    </submittedName>
</protein>
<dbReference type="AlphaFoldDB" id="A0A0G4EQ07"/>
<organism evidence="1 2">
    <name type="scientific">Vitrella brassicaformis (strain CCMP3155)</name>
    <dbReference type="NCBI Taxonomy" id="1169540"/>
    <lineage>
        <taxon>Eukaryota</taxon>
        <taxon>Sar</taxon>
        <taxon>Alveolata</taxon>
        <taxon>Colpodellida</taxon>
        <taxon>Vitrellaceae</taxon>
        <taxon>Vitrella</taxon>
    </lineage>
</organism>
<dbReference type="VEuPathDB" id="CryptoDB:Vbra_12592"/>